<organism evidence="2 4">
    <name type="scientific">Sphingomonas koreensis</name>
    <dbReference type="NCBI Taxonomy" id="93064"/>
    <lineage>
        <taxon>Bacteria</taxon>
        <taxon>Pseudomonadati</taxon>
        <taxon>Pseudomonadota</taxon>
        <taxon>Alphaproteobacteria</taxon>
        <taxon>Sphingomonadales</taxon>
        <taxon>Sphingomonadaceae</taxon>
        <taxon>Sphingomonas</taxon>
    </lineage>
</organism>
<keyword evidence="4" id="KW-1185">Reference proteome</keyword>
<dbReference type="KEGG" id="skr:BRX40_05610"/>
<dbReference type="STRING" id="93064.BRX40_05610"/>
<keyword evidence="1" id="KW-0472">Membrane</keyword>
<gene>
    <name evidence="2" type="ORF">BRX40_05610</name>
    <name evidence="3" type="ORF">CA257_00400</name>
</gene>
<feature type="transmembrane region" description="Helical" evidence="1">
    <location>
        <begin position="41"/>
        <end position="60"/>
    </location>
</feature>
<dbReference type="Proteomes" id="UP000185161">
    <property type="component" value="Chromosome"/>
</dbReference>
<dbReference type="EMBL" id="QQWO01000001">
    <property type="protein sequence ID" value="RSV07987.1"/>
    <property type="molecule type" value="Genomic_DNA"/>
</dbReference>
<dbReference type="AlphaFoldDB" id="A0A1L6J7N2"/>
<evidence type="ECO:0000313" key="5">
    <source>
        <dbReference type="Proteomes" id="UP000286681"/>
    </source>
</evidence>
<evidence type="ECO:0000256" key="1">
    <source>
        <dbReference type="SAM" id="Phobius"/>
    </source>
</evidence>
<evidence type="ECO:0000313" key="3">
    <source>
        <dbReference type="EMBL" id="RSV07987.1"/>
    </source>
</evidence>
<feature type="transmembrane region" description="Helical" evidence="1">
    <location>
        <begin position="12"/>
        <end position="29"/>
    </location>
</feature>
<accession>A0A1L6J7N2</accession>
<evidence type="ECO:0000313" key="4">
    <source>
        <dbReference type="Proteomes" id="UP000185161"/>
    </source>
</evidence>
<dbReference type="EMBL" id="CP018820">
    <property type="protein sequence ID" value="APR51981.1"/>
    <property type="molecule type" value="Genomic_DNA"/>
</dbReference>
<evidence type="ECO:0000313" key="2">
    <source>
        <dbReference type="EMBL" id="APR51981.1"/>
    </source>
</evidence>
<keyword evidence="1" id="KW-1133">Transmembrane helix</keyword>
<name>A0A1L6J7N2_9SPHN</name>
<reference evidence="3 5" key="3">
    <citation type="submission" date="2018-07" db="EMBL/GenBank/DDBJ databases">
        <title>Genomic and Epidemiologic Investigation of an Indolent Hospital Outbreak.</title>
        <authorList>
            <person name="Johnson R.C."/>
            <person name="Deming C."/>
            <person name="Conlan S."/>
            <person name="Zellmer C.J."/>
            <person name="Michelin A.V."/>
            <person name="Lee-Lin S."/>
            <person name="Thomas P.J."/>
            <person name="Park M."/>
            <person name="Weingarten R.A."/>
            <person name="Less J."/>
            <person name="Dekker J.P."/>
            <person name="Frank K.M."/>
            <person name="Musser K.A."/>
            <person name="Mcquiston J.R."/>
            <person name="Henderson D.K."/>
            <person name="Lau A.F."/>
            <person name="Palmore T.N."/>
            <person name="Segre J.A."/>
        </authorList>
    </citation>
    <scope>NUCLEOTIDE SEQUENCE [LARGE SCALE GENOMIC DNA]</scope>
    <source>
        <strain evidence="3 5">SK-NIH.Env10_0317</strain>
    </source>
</reference>
<proteinExistence type="predicted"/>
<dbReference type="Proteomes" id="UP000286681">
    <property type="component" value="Unassembled WGS sequence"/>
</dbReference>
<protein>
    <submittedName>
        <fullName evidence="2">Uncharacterized protein</fullName>
    </submittedName>
</protein>
<reference evidence="2" key="1">
    <citation type="submission" date="2016-12" db="EMBL/GenBank/DDBJ databases">
        <title>Whole genome sequencing of Sphingomonas koreensis.</title>
        <authorList>
            <person name="Conlan S."/>
            <person name="Thomas P.J."/>
            <person name="Mullikin J."/>
            <person name="Palmore T.N."/>
            <person name="Frank K.M."/>
            <person name="Segre J.A."/>
        </authorList>
    </citation>
    <scope>NUCLEOTIDE SEQUENCE</scope>
    <source>
        <strain evidence="2">ABOJV</strain>
    </source>
</reference>
<reference evidence="4" key="2">
    <citation type="submission" date="2016-12" db="EMBL/GenBank/DDBJ databases">
        <title>Whole genome sequencing of Sphingomonas sp. ABOJV.</title>
        <authorList>
            <person name="Conlan S."/>
            <person name="Thomas P.J."/>
            <person name="Mullikin J."/>
            <person name="Palmore T.N."/>
            <person name="Frank K.M."/>
            <person name="Segre J.A."/>
        </authorList>
    </citation>
    <scope>NUCLEOTIDE SEQUENCE [LARGE SCALE GENOMIC DNA]</scope>
    <source>
        <strain evidence="4">ABOJV</strain>
    </source>
</reference>
<sequence length="149" mass="16078">MFSAWEAVFGRYGWILIGLTFGFAAKYALLLKRGVRVKAKLVVADLLLLPTVALIAYTIAAKSGASGESAALITTFCTVCADRLVKLYTDRFMDRVDREATAVADAMLGRARAVVATEQSGQRIVEDTIEGRAPTEYAALKPHPQAPAK</sequence>
<keyword evidence="1" id="KW-0812">Transmembrane</keyword>